<sequence length="401" mass="44896">MIADQKIGKSFIGALGYNLKKLNHKDSTQQAELLETNFASLDVALIKKEIDLVRRKRPALGNYVYHTSLNFLQEETEKLDNGKLLAIAGDYLQGMGFTDNQYMIFRHHDAGHPHIHLLVNRITFDGNVVSDSNNFKRSEALLRKLERVHHLKPMAQSKFVSAQVSAQSVKVFPTGSKFKRAPKKDEIEMVVRTGKASNKMLVQEKLSLILNQPKRSMQDFIQHCEAEGVHLLFNQATTGHISGVTFFYNDFKAKGQALGGRFKWMEIAKQLDYEQNRDRQSVSEANCRTKAKYGELTPAGSGNPRNGRRNDAKSYLPDAEKLVELGQSYHKDNEDTERDPTTDGKAGSGGNNTGGLLETTTGNADGNNDLTADWHDAGYGIQISDDEDDALKRRKRKSVGR</sequence>
<keyword evidence="4" id="KW-1185">Reference proteome</keyword>
<organism evidence="3 4">
    <name type="scientific">Mucilaginibacter psychrotolerans</name>
    <dbReference type="NCBI Taxonomy" id="1524096"/>
    <lineage>
        <taxon>Bacteria</taxon>
        <taxon>Pseudomonadati</taxon>
        <taxon>Bacteroidota</taxon>
        <taxon>Sphingobacteriia</taxon>
        <taxon>Sphingobacteriales</taxon>
        <taxon>Sphingobacteriaceae</taxon>
        <taxon>Mucilaginibacter</taxon>
    </lineage>
</organism>
<accession>A0A4Y8SJ65</accession>
<dbReference type="OrthoDB" id="1525197at2"/>
<reference evidence="3 4" key="1">
    <citation type="journal article" date="2017" name="Int. J. Syst. Evol. Microbiol.">
        <title>Mucilaginibacterpsychrotolerans sp. nov., isolated from peatlands.</title>
        <authorList>
            <person name="Deng Y."/>
            <person name="Shen L."/>
            <person name="Xu B."/>
            <person name="Liu Y."/>
            <person name="Gu Z."/>
            <person name="Liu H."/>
            <person name="Zhou Y."/>
        </authorList>
    </citation>
    <scope>NUCLEOTIDE SEQUENCE [LARGE SCALE GENOMIC DNA]</scope>
    <source>
        <strain evidence="3 4">NH7-4</strain>
    </source>
</reference>
<dbReference type="RefSeq" id="WP_133228703.1">
    <property type="nucleotide sequence ID" value="NZ_SOZE01000006.1"/>
</dbReference>
<dbReference type="EMBL" id="SOZE01000006">
    <property type="protein sequence ID" value="TFF38484.1"/>
    <property type="molecule type" value="Genomic_DNA"/>
</dbReference>
<dbReference type="InterPro" id="IPR005094">
    <property type="entry name" value="Endonuclease_MobA/VirD2"/>
</dbReference>
<feature type="compositionally biased region" description="Low complexity" evidence="1">
    <location>
        <begin position="354"/>
        <end position="363"/>
    </location>
</feature>
<dbReference type="AlphaFoldDB" id="A0A4Y8SJ65"/>
<feature type="compositionally biased region" description="Basic and acidic residues" evidence="1">
    <location>
        <begin position="328"/>
        <end position="342"/>
    </location>
</feature>
<dbReference type="Proteomes" id="UP000297540">
    <property type="component" value="Unassembled WGS sequence"/>
</dbReference>
<feature type="compositionally biased region" description="Basic residues" evidence="1">
    <location>
        <begin position="392"/>
        <end position="401"/>
    </location>
</feature>
<proteinExistence type="predicted"/>
<dbReference type="Pfam" id="PF03432">
    <property type="entry name" value="Relaxase"/>
    <property type="match status" value="1"/>
</dbReference>
<name>A0A4Y8SJ65_9SPHI</name>
<evidence type="ECO:0000313" key="4">
    <source>
        <dbReference type="Proteomes" id="UP000297540"/>
    </source>
</evidence>
<gene>
    <name evidence="3" type="ORF">E2R66_08430</name>
</gene>
<feature type="domain" description="MobA/VirD2-like nuclease" evidence="2">
    <location>
        <begin position="17"/>
        <end position="151"/>
    </location>
</feature>
<evidence type="ECO:0000313" key="3">
    <source>
        <dbReference type="EMBL" id="TFF38484.1"/>
    </source>
</evidence>
<feature type="region of interest" description="Disordered" evidence="1">
    <location>
        <begin position="328"/>
        <end position="401"/>
    </location>
</feature>
<evidence type="ECO:0000256" key="1">
    <source>
        <dbReference type="SAM" id="MobiDB-lite"/>
    </source>
</evidence>
<comment type="caution">
    <text evidence="3">The sequence shown here is derived from an EMBL/GenBank/DDBJ whole genome shotgun (WGS) entry which is preliminary data.</text>
</comment>
<protein>
    <submittedName>
        <fullName evidence="3">Relaxase/mobilization nuclease</fullName>
    </submittedName>
</protein>
<evidence type="ECO:0000259" key="2">
    <source>
        <dbReference type="Pfam" id="PF03432"/>
    </source>
</evidence>
<feature type="region of interest" description="Disordered" evidence="1">
    <location>
        <begin position="274"/>
        <end position="312"/>
    </location>
</feature>